<reference evidence="1 2" key="1">
    <citation type="submission" date="2019-12" db="EMBL/GenBank/DDBJ databases">
        <title>Comparative genomics gives insights into the taxonomy of the Azoarcus-Aromatoleum group and reveals separate origins of nif in the plant-associated Azoarcus and non-plant-associated Aromatoleum sub-groups.</title>
        <authorList>
            <person name="Lafos M."/>
            <person name="Maluk M."/>
            <person name="Batista M."/>
            <person name="Junghare M."/>
            <person name="Carmona M."/>
            <person name="Faoro H."/>
            <person name="Cruz L.M."/>
            <person name="Battistoni F."/>
            <person name="De Souza E."/>
            <person name="Pedrosa F."/>
            <person name="Chen W.-M."/>
            <person name="Poole P.S."/>
            <person name="Dixon R.A."/>
            <person name="James E.K."/>
        </authorList>
    </citation>
    <scope>NUCLEOTIDE SEQUENCE [LARGE SCALE GENOMIC DNA]</scope>
    <source>
        <strain evidence="1 2">T</strain>
    </source>
</reference>
<dbReference type="InterPro" id="IPR025332">
    <property type="entry name" value="DUF4238"/>
</dbReference>
<evidence type="ECO:0000313" key="2">
    <source>
        <dbReference type="Proteomes" id="UP000634522"/>
    </source>
</evidence>
<proteinExistence type="predicted"/>
<comment type="caution">
    <text evidence="1">The sequence shown here is derived from an EMBL/GenBank/DDBJ whole genome shotgun (WGS) entry which is preliminary data.</text>
</comment>
<gene>
    <name evidence="1" type="ORF">GPA27_23495</name>
</gene>
<dbReference type="Pfam" id="PF14022">
    <property type="entry name" value="DUF4238"/>
    <property type="match status" value="1"/>
</dbReference>
<sequence length="341" mass="39754">MAESRNHHYIPQGYLRGFGWKRGKHYMVVIHDFKERKTYETNTRNVCAQRDFMRFEAKGRKPDWLEEEFGKLESKAVAAIREVMKSGDFDGENKNYILNLMALLAVRSPEQRENMREFQARVAQRMMDLVLETKERWESQISEMEETTGKPRSVTYEEVKDFHEQGKYTIEVARERHIQTEINLYNTVLQLLGQRKWTLYSVPGDYGEFITTSRPVVIAYIDPEKVPLCLRHSPGFGLKNTEVYFPLTKHALLVGRWDGDVKTISPANQAFVGVMNYQMIQHSYGLALSSAREVLYHDPLLRLQWDDKVIDRFTVPPSEEDVAQFKANHGIADTPEARRTD</sequence>
<protein>
    <submittedName>
        <fullName evidence="1">DUF4238 domain-containing protein</fullName>
    </submittedName>
</protein>
<dbReference type="EMBL" id="WTVS01000073">
    <property type="protein sequence ID" value="NMG00346.1"/>
    <property type="molecule type" value="Genomic_DNA"/>
</dbReference>
<dbReference type="Proteomes" id="UP000634522">
    <property type="component" value="Unassembled WGS sequence"/>
</dbReference>
<dbReference type="RefSeq" id="WP_169142872.1">
    <property type="nucleotide sequence ID" value="NZ_WTVS01000073.1"/>
</dbReference>
<keyword evidence="2" id="KW-1185">Reference proteome</keyword>
<organism evidence="1 2">
    <name type="scientific">Aromatoleum toluolicum</name>
    <dbReference type="NCBI Taxonomy" id="90060"/>
    <lineage>
        <taxon>Bacteria</taxon>
        <taxon>Pseudomonadati</taxon>
        <taxon>Pseudomonadota</taxon>
        <taxon>Betaproteobacteria</taxon>
        <taxon>Rhodocyclales</taxon>
        <taxon>Rhodocyclaceae</taxon>
        <taxon>Aromatoleum</taxon>
    </lineage>
</organism>
<evidence type="ECO:0000313" key="1">
    <source>
        <dbReference type="EMBL" id="NMG00346.1"/>
    </source>
</evidence>
<name>A0ABX1NMF9_9RHOO</name>
<accession>A0ABX1NMF9</accession>